<dbReference type="GO" id="GO:0046872">
    <property type="term" value="F:metal ion binding"/>
    <property type="evidence" value="ECO:0007669"/>
    <property type="project" value="UniProtKB-KW"/>
</dbReference>
<feature type="domain" description="Calcineurin-like phosphoesterase" evidence="5">
    <location>
        <begin position="1"/>
        <end position="191"/>
    </location>
</feature>
<keyword evidence="2" id="KW-0378">Hydrolase</keyword>
<dbReference type="EMBL" id="QHKM01000003">
    <property type="protein sequence ID" value="RAK66886.1"/>
    <property type="molecule type" value="Genomic_DNA"/>
</dbReference>
<dbReference type="Gene3D" id="3.30.750.180">
    <property type="entry name" value="GpdQ, beta-strand dimerisation domain"/>
    <property type="match status" value="1"/>
</dbReference>
<dbReference type="PANTHER" id="PTHR42988">
    <property type="entry name" value="PHOSPHOHYDROLASE"/>
    <property type="match status" value="1"/>
</dbReference>
<dbReference type="Pfam" id="PF00149">
    <property type="entry name" value="Metallophos"/>
    <property type="match status" value="1"/>
</dbReference>
<dbReference type="OrthoDB" id="9816081at2"/>
<keyword evidence="7" id="KW-1185">Reference proteome</keyword>
<accession>A0A328BLN1</accession>
<dbReference type="Proteomes" id="UP000248553">
    <property type="component" value="Unassembled WGS sequence"/>
</dbReference>
<comment type="caution">
    <text evidence="6">The sequence shown here is derived from an EMBL/GenBank/DDBJ whole genome shotgun (WGS) entry which is preliminary data.</text>
</comment>
<dbReference type="InterPro" id="IPR042283">
    <property type="entry name" value="GpdQ_catalytic"/>
</dbReference>
<evidence type="ECO:0000256" key="1">
    <source>
        <dbReference type="ARBA" id="ARBA00022723"/>
    </source>
</evidence>
<evidence type="ECO:0000313" key="6">
    <source>
        <dbReference type="EMBL" id="RAK66886.1"/>
    </source>
</evidence>
<keyword evidence="1" id="KW-0479">Metal-binding</keyword>
<dbReference type="InterPro" id="IPR029052">
    <property type="entry name" value="Metallo-depent_PP-like"/>
</dbReference>
<dbReference type="InterPro" id="IPR050884">
    <property type="entry name" value="CNP_phosphodiesterase-III"/>
</dbReference>
<name>A0A328BLN1_9BACT</name>
<gene>
    <name evidence="6" type="ORF">DLM85_11800</name>
</gene>
<proteinExistence type="inferred from homology"/>
<organism evidence="6 7">
    <name type="scientific">Hymenobacter edaphi</name>
    <dbReference type="NCBI Taxonomy" id="2211146"/>
    <lineage>
        <taxon>Bacteria</taxon>
        <taxon>Pseudomonadati</taxon>
        <taxon>Bacteroidota</taxon>
        <taxon>Cytophagia</taxon>
        <taxon>Cytophagales</taxon>
        <taxon>Hymenobacteraceae</taxon>
        <taxon>Hymenobacter</taxon>
    </lineage>
</organism>
<dbReference type="CDD" id="cd07402">
    <property type="entry name" value="MPP_GpdQ"/>
    <property type="match status" value="1"/>
</dbReference>
<sequence>MLIAQLSDTHIKDGHDEPTERLRAAVAHLLRLPAPPAVVIVSGDCTDTGSASEYAAFREALRPLTMPVYAIPGNHDQRPGLRRVMGEQGRQALPELVQYVVDDAGPLRLIGLDTLLPGHDSGLLDVPRLDWLAERLAEAPARPTLIFMHHPPFPTGLYAYEQMGLAGAAAFEALVARHPQVQRVVAGHVHTGITRRFAGTIAQTCPSTLHQLLPDAREKQRLHVVMEPPAVLLHVWDDAAGLLSYTSTIGAHGPVVEVYDGAEWLMPPRPVRE</sequence>
<keyword evidence="3" id="KW-0408">Iron</keyword>
<dbReference type="RefSeq" id="WP_111478307.1">
    <property type="nucleotide sequence ID" value="NZ_QHKM01000003.1"/>
</dbReference>
<reference evidence="7" key="1">
    <citation type="submission" date="2018-05" db="EMBL/GenBank/DDBJ databases">
        <authorList>
            <person name="Nie L."/>
        </authorList>
    </citation>
    <scope>NUCLEOTIDE SEQUENCE [LARGE SCALE GENOMIC DNA]</scope>
    <source>
        <strain evidence="7">NL</strain>
    </source>
</reference>
<dbReference type="PANTHER" id="PTHR42988:SF2">
    <property type="entry name" value="CYCLIC NUCLEOTIDE PHOSPHODIESTERASE CBUA0032-RELATED"/>
    <property type="match status" value="1"/>
</dbReference>
<evidence type="ECO:0000256" key="4">
    <source>
        <dbReference type="ARBA" id="ARBA00025742"/>
    </source>
</evidence>
<evidence type="ECO:0000256" key="2">
    <source>
        <dbReference type="ARBA" id="ARBA00022801"/>
    </source>
</evidence>
<dbReference type="InterPro" id="IPR026575">
    <property type="entry name" value="GpdQ/CpdA-like"/>
</dbReference>
<dbReference type="InterPro" id="IPR042281">
    <property type="entry name" value="GpdQ_beta-strand"/>
</dbReference>
<evidence type="ECO:0000256" key="3">
    <source>
        <dbReference type="ARBA" id="ARBA00023004"/>
    </source>
</evidence>
<dbReference type="AlphaFoldDB" id="A0A328BLN1"/>
<dbReference type="InterPro" id="IPR004843">
    <property type="entry name" value="Calcineurin-like_PHP"/>
</dbReference>
<protein>
    <submittedName>
        <fullName evidence="6">Phosphodiesterase</fullName>
    </submittedName>
</protein>
<dbReference type="SUPFAM" id="SSF56300">
    <property type="entry name" value="Metallo-dependent phosphatases"/>
    <property type="match status" value="1"/>
</dbReference>
<dbReference type="Gene3D" id="3.60.21.40">
    <property type="entry name" value="GpdQ, catalytic alpha/beta sandwich domain"/>
    <property type="match status" value="1"/>
</dbReference>
<evidence type="ECO:0000313" key="7">
    <source>
        <dbReference type="Proteomes" id="UP000248553"/>
    </source>
</evidence>
<comment type="similarity">
    <text evidence="4">Belongs to the cyclic nucleotide phosphodiesterase class-III family.</text>
</comment>
<dbReference type="GO" id="GO:0004112">
    <property type="term" value="F:cyclic-nucleotide phosphodiesterase activity"/>
    <property type="evidence" value="ECO:0007669"/>
    <property type="project" value="InterPro"/>
</dbReference>
<evidence type="ECO:0000259" key="5">
    <source>
        <dbReference type="Pfam" id="PF00149"/>
    </source>
</evidence>